<organism evidence="1 2">
    <name type="scientific">Vararia minispora EC-137</name>
    <dbReference type="NCBI Taxonomy" id="1314806"/>
    <lineage>
        <taxon>Eukaryota</taxon>
        <taxon>Fungi</taxon>
        <taxon>Dikarya</taxon>
        <taxon>Basidiomycota</taxon>
        <taxon>Agaricomycotina</taxon>
        <taxon>Agaricomycetes</taxon>
        <taxon>Russulales</taxon>
        <taxon>Lachnocladiaceae</taxon>
        <taxon>Vararia</taxon>
    </lineage>
</organism>
<keyword evidence="2" id="KW-1185">Reference proteome</keyword>
<name>A0ACB8Q4I2_9AGAM</name>
<comment type="caution">
    <text evidence="1">The sequence shown here is derived from an EMBL/GenBank/DDBJ whole genome shotgun (WGS) entry which is preliminary data.</text>
</comment>
<protein>
    <submittedName>
        <fullName evidence="1">CHAT domain-containing protein</fullName>
    </submittedName>
</protein>
<dbReference type="EMBL" id="MU274342">
    <property type="protein sequence ID" value="KAI0026615.1"/>
    <property type="molecule type" value="Genomic_DNA"/>
</dbReference>
<reference evidence="1" key="1">
    <citation type="submission" date="2021-02" db="EMBL/GenBank/DDBJ databases">
        <authorList>
            <consortium name="DOE Joint Genome Institute"/>
            <person name="Ahrendt S."/>
            <person name="Looney B.P."/>
            <person name="Miyauchi S."/>
            <person name="Morin E."/>
            <person name="Drula E."/>
            <person name="Courty P.E."/>
            <person name="Chicoki N."/>
            <person name="Fauchery L."/>
            <person name="Kohler A."/>
            <person name="Kuo A."/>
            <person name="Labutti K."/>
            <person name="Pangilinan J."/>
            <person name="Lipzen A."/>
            <person name="Riley R."/>
            <person name="Andreopoulos W."/>
            <person name="He G."/>
            <person name="Johnson J."/>
            <person name="Barry K.W."/>
            <person name="Grigoriev I.V."/>
            <person name="Nagy L."/>
            <person name="Hibbett D."/>
            <person name="Henrissat B."/>
            <person name="Matheny P.B."/>
            <person name="Labbe J."/>
            <person name="Martin F."/>
        </authorList>
    </citation>
    <scope>NUCLEOTIDE SEQUENCE</scope>
    <source>
        <strain evidence="1">EC-137</strain>
    </source>
</reference>
<reference evidence="1" key="2">
    <citation type="journal article" date="2022" name="New Phytol.">
        <title>Evolutionary transition to the ectomycorrhizal habit in the genomes of a hyperdiverse lineage of mushroom-forming fungi.</title>
        <authorList>
            <person name="Looney B."/>
            <person name="Miyauchi S."/>
            <person name="Morin E."/>
            <person name="Drula E."/>
            <person name="Courty P.E."/>
            <person name="Kohler A."/>
            <person name="Kuo A."/>
            <person name="LaButti K."/>
            <person name="Pangilinan J."/>
            <person name="Lipzen A."/>
            <person name="Riley R."/>
            <person name="Andreopoulos W."/>
            <person name="He G."/>
            <person name="Johnson J."/>
            <person name="Nolan M."/>
            <person name="Tritt A."/>
            <person name="Barry K.W."/>
            <person name="Grigoriev I.V."/>
            <person name="Nagy L.G."/>
            <person name="Hibbett D."/>
            <person name="Henrissat B."/>
            <person name="Matheny P.B."/>
            <person name="Labbe J."/>
            <person name="Martin F.M."/>
        </authorList>
    </citation>
    <scope>NUCLEOTIDE SEQUENCE</scope>
    <source>
        <strain evidence="1">EC-137</strain>
    </source>
</reference>
<evidence type="ECO:0000313" key="2">
    <source>
        <dbReference type="Proteomes" id="UP000814128"/>
    </source>
</evidence>
<dbReference type="Proteomes" id="UP000814128">
    <property type="component" value="Unassembled WGS sequence"/>
</dbReference>
<proteinExistence type="predicted"/>
<sequence>MAGALYPSDRFQAATCYAALCSQYKDAAASLRAHKLVIELVQSMVSPSLPLVERYRNISAVREAIDAAVAAAIEAGDPTLALLWFEHGRCIVWGHILRLRIPVDELRSEAPDLAAELDDVFGQISDTERIVDMPYRTPGQIQAVYRYGDLVDRFDDLVSRARQLPGKEAFLQPRTLEELKETTALGPVIAVHVDKARCDALILQHGRDDVLHVPLPQLTLQSAERMRNFIRRSLTMSGTRAIRPSVQRQLTSMGPSLSALWTRVVGPVFAALGLSQSESHLLPRITWCASGPLALLPFHAAGIYNGKQKFKAFEYATHSYTPSLSALLSAYRQSLAPVHAEHTIFIASQPATPGQIPLPGTVTEVETIQRVVGASKLSWLNDTDATAGAVLDQIGQHSWVHLACHAVQNSEDPMESGFLLHDGSVSLRAIMRRTTLGRNALAVLSACQTAMGDNNQPEEAMHLAAGMLMTGFRSVVGTMWSIGDSDAPVVIEAFYSYLMRNAGGDSRQSAHALHHAVGRLRESVGEENFTQWVPFVHYGI</sequence>
<evidence type="ECO:0000313" key="1">
    <source>
        <dbReference type="EMBL" id="KAI0026615.1"/>
    </source>
</evidence>
<gene>
    <name evidence="1" type="ORF">K488DRAFT_65721</name>
</gene>
<accession>A0ACB8Q4I2</accession>